<dbReference type="InterPro" id="IPR036942">
    <property type="entry name" value="Beta-barrel_TonB_sf"/>
</dbReference>
<dbReference type="InterPro" id="IPR012910">
    <property type="entry name" value="Plug_dom"/>
</dbReference>
<evidence type="ECO:0000256" key="3">
    <source>
        <dbReference type="ARBA" id="ARBA00022452"/>
    </source>
</evidence>
<dbReference type="GO" id="GO:0006811">
    <property type="term" value="P:monoatomic ion transport"/>
    <property type="evidence" value="ECO:0007669"/>
    <property type="project" value="UniProtKB-KW"/>
</dbReference>
<dbReference type="InterPro" id="IPR039426">
    <property type="entry name" value="TonB-dep_rcpt-like"/>
</dbReference>
<dbReference type="GO" id="GO:0046930">
    <property type="term" value="C:pore complex"/>
    <property type="evidence" value="ECO:0007669"/>
    <property type="project" value="UniProtKB-KW"/>
</dbReference>
<keyword evidence="4 11" id="KW-0812">Transmembrane</keyword>
<dbReference type="InterPro" id="IPR000531">
    <property type="entry name" value="Beta-barrel_TonB"/>
</dbReference>
<evidence type="ECO:0000256" key="4">
    <source>
        <dbReference type="ARBA" id="ARBA00022692"/>
    </source>
</evidence>
<evidence type="ECO:0000313" key="16">
    <source>
        <dbReference type="EMBL" id="SFF02325.1"/>
    </source>
</evidence>
<evidence type="ECO:0000256" key="8">
    <source>
        <dbReference type="ARBA" id="ARBA00023114"/>
    </source>
</evidence>
<dbReference type="Proteomes" id="UP000199477">
    <property type="component" value="Unassembled WGS sequence"/>
</dbReference>
<keyword evidence="5 13" id="KW-0732">Signal</keyword>
<comment type="subcellular location">
    <subcellularLocation>
        <location evidence="1 11">Cell outer membrane</location>
        <topology evidence="1 11">Multi-pass membrane protein</topology>
    </subcellularLocation>
</comment>
<gene>
    <name evidence="16" type="ORF">SAMN02799615_02219</name>
</gene>
<feature type="signal peptide" evidence="13">
    <location>
        <begin position="1"/>
        <end position="28"/>
    </location>
</feature>
<dbReference type="PANTHER" id="PTHR30069">
    <property type="entry name" value="TONB-DEPENDENT OUTER MEMBRANE RECEPTOR"/>
    <property type="match status" value="1"/>
</dbReference>
<dbReference type="Pfam" id="PF07715">
    <property type="entry name" value="Plug"/>
    <property type="match status" value="1"/>
</dbReference>
<dbReference type="GO" id="GO:0015288">
    <property type="term" value="F:porin activity"/>
    <property type="evidence" value="ECO:0007669"/>
    <property type="project" value="UniProtKB-KW"/>
</dbReference>
<dbReference type="InterPro" id="IPR037066">
    <property type="entry name" value="Plug_dom_sf"/>
</dbReference>
<dbReference type="Pfam" id="PF00593">
    <property type="entry name" value="TonB_dep_Rec_b-barrel"/>
    <property type="match status" value="1"/>
</dbReference>
<comment type="similarity">
    <text evidence="11 12">Belongs to the TonB-dependent receptor family.</text>
</comment>
<organism evidence="16 17">
    <name type="scientific">Dyella marensis</name>
    <dbReference type="NCBI Taxonomy" id="500610"/>
    <lineage>
        <taxon>Bacteria</taxon>
        <taxon>Pseudomonadati</taxon>
        <taxon>Pseudomonadota</taxon>
        <taxon>Gammaproteobacteria</taxon>
        <taxon>Lysobacterales</taxon>
        <taxon>Rhodanobacteraceae</taxon>
        <taxon>Dyella</taxon>
    </lineage>
</organism>
<evidence type="ECO:0000313" key="17">
    <source>
        <dbReference type="Proteomes" id="UP000199477"/>
    </source>
</evidence>
<dbReference type="Gene3D" id="2.40.170.20">
    <property type="entry name" value="TonB-dependent receptor, beta-barrel domain"/>
    <property type="match status" value="1"/>
</dbReference>
<evidence type="ECO:0000259" key="15">
    <source>
        <dbReference type="Pfam" id="PF07715"/>
    </source>
</evidence>
<keyword evidence="9 11" id="KW-0472">Membrane</keyword>
<dbReference type="GO" id="GO:0015420">
    <property type="term" value="F:ABC-type vitamin B12 transporter activity"/>
    <property type="evidence" value="ECO:0007669"/>
    <property type="project" value="InterPro"/>
</dbReference>
<keyword evidence="8" id="KW-0626">Porin</keyword>
<sequence length="618" mass="67500">MSLHVPSLRRSAFAAALFLVFASTAALADEPAQDLKNVVVTATRTEQTEAGTLAAVTVIDRAEIERLQPQSVTDLLQGTPGLSMANNGGPGKSTSLFLRGTEADHVLVLVDGVKIGSATLGQPSIQNIPVEQIERIEIVRGPFSSLYGSEALGGVIQIFTRRPSGAFEPSLELGYGSNDSFRGAAGLAGKVGEGWYAVQATHEDTDGINACRGKPSPRGAGCFVNEPDRDGFRDSSVALKGGYRFNDAWDADAQWLRSWGYNAYDGSTSNQSDVVQQVYGARAHWRPSQTFTLTVSAGQSADLSDNYLNGRYTSTFNTHRDLGSVQGDLNVGGGLWSLGYDWQRDRVDSNTSYARDQRLNRGVFAQWQQSFGTQSLQASLRHDDNQQFGGKTTGSLLWGWDFAPAMRLTASAGSAYKAPTFNELYYPGYGNTALRPESSRSYELGLRGTPSWGLWSLNAFENRIRDLIAYDASLGLPGNVDRARIRGAEAVASTTLDGWILRGTATWLDPRNRSETYRDKLLPRRAPRSARLDADRGFGDFSIGASVYAAGHRYDDLANGYRLGGYALTDLRLAYALDRDWKLQLSLRNAFDKHYETAAYYNQPGRTAMLSVSYRPAQ</sequence>
<keyword evidence="3 11" id="KW-1134">Transmembrane beta strand</keyword>
<keyword evidence="17" id="KW-1185">Reference proteome</keyword>
<evidence type="ECO:0000259" key="14">
    <source>
        <dbReference type="Pfam" id="PF00593"/>
    </source>
</evidence>
<evidence type="ECO:0000256" key="1">
    <source>
        <dbReference type="ARBA" id="ARBA00004571"/>
    </source>
</evidence>
<dbReference type="EMBL" id="FONH01000006">
    <property type="protein sequence ID" value="SFF02325.1"/>
    <property type="molecule type" value="Genomic_DNA"/>
</dbReference>
<feature type="domain" description="TonB-dependent receptor-like beta-barrel" evidence="14">
    <location>
        <begin position="240"/>
        <end position="589"/>
    </location>
</feature>
<keyword evidence="7 12" id="KW-0798">TonB box</keyword>
<evidence type="ECO:0000256" key="5">
    <source>
        <dbReference type="ARBA" id="ARBA00022729"/>
    </source>
</evidence>
<evidence type="ECO:0000256" key="10">
    <source>
        <dbReference type="ARBA" id="ARBA00023237"/>
    </source>
</evidence>
<evidence type="ECO:0000256" key="13">
    <source>
        <dbReference type="SAM" id="SignalP"/>
    </source>
</evidence>
<dbReference type="InterPro" id="IPR010101">
    <property type="entry name" value="B12_transptr_BtuB"/>
</dbReference>
<dbReference type="STRING" id="500610.SAMN02799615_02219"/>
<keyword evidence="2 11" id="KW-0813">Transport</keyword>
<dbReference type="Gene3D" id="2.170.130.10">
    <property type="entry name" value="TonB-dependent receptor, plug domain"/>
    <property type="match status" value="1"/>
</dbReference>
<dbReference type="NCBIfam" id="TIGR01779">
    <property type="entry name" value="TonB-B12"/>
    <property type="match status" value="1"/>
</dbReference>
<evidence type="ECO:0000256" key="9">
    <source>
        <dbReference type="ARBA" id="ARBA00023136"/>
    </source>
</evidence>
<evidence type="ECO:0000256" key="6">
    <source>
        <dbReference type="ARBA" id="ARBA00023065"/>
    </source>
</evidence>
<dbReference type="PROSITE" id="PS52016">
    <property type="entry name" value="TONB_DEPENDENT_REC_3"/>
    <property type="match status" value="1"/>
</dbReference>
<feature type="chain" id="PRO_5011600730" evidence="13">
    <location>
        <begin position="29"/>
        <end position="618"/>
    </location>
</feature>
<feature type="domain" description="TonB-dependent receptor plug" evidence="15">
    <location>
        <begin position="52"/>
        <end position="155"/>
    </location>
</feature>
<dbReference type="AlphaFoldDB" id="A0A1I2FAT1"/>
<evidence type="ECO:0000256" key="2">
    <source>
        <dbReference type="ARBA" id="ARBA00022448"/>
    </source>
</evidence>
<evidence type="ECO:0000256" key="12">
    <source>
        <dbReference type="RuleBase" id="RU003357"/>
    </source>
</evidence>
<name>A0A1I2FAT1_9GAMM</name>
<proteinExistence type="inferred from homology"/>
<keyword evidence="6" id="KW-0406">Ion transport</keyword>
<accession>A0A1I2FAT1</accession>
<reference evidence="17" key="1">
    <citation type="submission" date="2016-10" db="EMBL/GenBank/DDBJ databases">
        <authorList>
            <person name="Varghese N."/>
            <person name="Submissions S."/>
        </authorList>
    </citation>
    <scope>NUCLEOTIDE SEQUENCE [LARGE SCALE GENOMIC DNA]</scope>
    <source>
        <strain evidence="17">UNC178MFTsu3.1</strain>
    </source>
</reference>
<dbReference type="PANTHER" id="PTHR30069:SF53">
    <property type="entry name" value="COLICIN I RECEPTOR-RELATED"/>
    <property type="match status" value="1"/>
</dbReference>
<evidence type="ECO:0000256" key="7">
    <source>
        <dbReference type="ARBA" id="ARBA00023077"/>
    </source>
</evidence>
<dbReference type="CDD" id="cd01347">
    <property type="entry name" value="ligand_gated_channel"/>
    <property type="match status" value="1"/>
</dbReference>
<dbReference type="RefSeq" id="WP_026633648.1">
    <property type="nucleotide sequence ID" value="NZ_FONH01000006.1"/>
</dbReference>
<evidence type="ECO:0000256" key="11">
    <source>
        <dbReference type="PROSITE-ProRule" id="PRU01360"/>
    </source>
</evidence>
<keyword evidence="10 11" id="KW-0998">Cell outer membrane</keyword>
<protein>
    <submittedName>
        <fullName evidence="16">Vitamin B12 transporter</fullName>
    </submittedName>
</protein>
<dbReference type="GO" id="GO:0009279">
    <property type="term" value="C:cell outer membrane"/>
    <property type="evidence" value="ECO:0007669"/>
    <property type="project" value="UniProtKB-SubCell"/>
</dbReference>
<dbReference type="SUPFAM" id="SSF56935">
    <property type="entry name" value="Porins"/>
    <property type="match status" value="1"/>
</dbReference>